<evidence type="ECO:0000256" key="2">
    <source>
        <dbReference type="SAM" id="MobiDB-lite"/>
    </source>
</evidence>
<dbReference type="NCBIfam" id="TIGR01300">
    <property type="entry name" value="CPA3_mnhG_phaG"/>
    <property type="match status" value="1"/>
</dbReference>
<feature type="transmembrane region" description="Helical" evidence="3">
    <location>
        <begin position="12"/>
        <end position="37"/>
    </location>
</feature>
<evidence type="ECO:0008006" key="6">
    <source>
        <dbReference type="Google" id="ProtNLM"/>
    </source>
</evidence>
<dbReference type="NCBIfam" id="NF009314">
    <property type="entry name" value="PRK12674.1-2"/>
    <property type="match status" value="1"/>
</dbReference>
<evidence type="ECO:0000313" key="4">
    <source>
        <dbReference type="EMBL" id="BDZ41614.1"/>
    </source>
</evidence>
<accession>A0ABM8G0R0</accession>
<gene>
    <name evidence="4" type="ORF">GCM10025865_09130</name>
</gene>
<keyword evidence="3" id="KW-0472">Membrane</keyword>
<dbReference type="InterPro" id="IPR005133">
    <property type="entry name" value="PhaG_MnhG_YufB"/>
</dbReference>
<dbReference type="RefSeq" id="WP_350227676.1">
    <property type="nucleotide sequence ID" value="NZ_AP027729.1"/>
</dbReference>
<dbReference type="PANTHER" id="PTHR34703:SF1">
    <property type="entry name" value="ANTIPORTER SUBUNIT MNHG2-RELATED"/>
    <property type="match status" value="1"/>
</dbReference>
<feature type="region of interest" description="Disordered" evidence="2">
    <location>
        <begin position="116"/>
        <end position="182"/>
    </location>
</feature>
<keyword evidence="3" id="KW-0812">Transmembrane</keyword>
<evidence type="ECO:0000313" key="5">
    <source>
        <dbReference type="Proteomes" id="UP001321475"/>
    </source>
</evidence>
<feature type="transmembrane region" description="Helical" evidence="3">
    <location>
        <begin position="74"/>
        <end position="96"/>
    </location>
</feature>
<keyword evidence="3" id="KW-1133">Transmembrane helix</keyword>
<protein>
    <recommendedName>
        <fullName evidence="6">Multisubunit sodium/proton antiporter, MrpG subunit</fullName>
    </recommendedName>
</protein>
<dbReference type="Pfam" id="PF03334">
    <property type="entry name" value="PhaG_MnhG_YufB"/>
    <property type="match status" value="1"/>
</dbReference>
<proteinExistence type="inferred from homology"/>
<evidence type="ECO:0000256" key="3">
    <source>
        <dbReference type="SAM" id="Phobius"/>
    </source>
</evidence>
<name>A0ABM8G0R0_9CELL</name>
<dbReference type="PANTHER" id="PTHR34703">
    <property type="entry name" value="ANTIPORTER SUBUNIT MNHG2-RELATED"/>
    <property type="match status" value="1"/>
</dbReference>
<comment type="similarity">
    <text evidence="1">Belongs to the CPA3 antiporters (TC 2.A.63) subunit G family.</text>
</comment>
<feature type="transmembrane region" description="Helical" evidence="3">
    <location>
        <begin position="49"/>
        <end position="68"/>
    </location>
</feature>
<evidence type="ECO:0000256" key="1">
    <source>
        <dbReference type="ARBA" id="ARBA00008404"/>
    </source>
</evidence>
<reference evidence="5" key="1">
    <citation type="journal article" date="2019" name="Int. J. Syst. Evol. Microbiol.">
        <title>The Global Catalogue of Microorganisms (GCM) 10K type strain sequencing project: providing services to taxonomists for standard genome sequencing and annotation.</title>
        <authorList>
            <consortium name="The Broad Institute Genomics Platform"/>
            <consortium name="The Broad Institute Genome Sequencing Center for Infectious Disease"/>
            <person name="Wu L."/>
            <person name="Ma J."/>
        </authorList>
    </citation>
    <scope>NUCLEOTIDE SEQUENCE [LARGE SCALE GENOMIC DNA]</scope>
    <source>
        <strain evidence="5">NBRC 108565</strain>
    </source>
</reference>
<keyword evidence="5" id="KW-1185">Reference proteome</keyword>
<organism evidence="4 5">
    <name type="scientific">Paraoerskovia sediminicola</name>
    <dbReference type="NCBI Taxonomy" id="1138587"/>
    <lineage>
        <taxon>Bacteria</taxon>
        <taxon>Bacillati</taxon>
        <taxon>Actinomycetota</taxon>
        <taxon>Actinomycetes</taxon>
        <taxon>Micrococcales</taxon>
        <taxon>Cellulomonadaceae</taxon>
        <taxon>Paraoerskovia</taxon>
    </lineage>
</organism>
<dbReference type="EMBL" id="AP027729">
    <property type="protein sequence ID" value="BDZ41614.1"/>
    <property type="molecule type" value="Genomic_DNA"/>
</dbReference>
<dbReference type="Proteomes" id="UP001321475">
    <property type="component" value="Chromosome"/>
</dbReference>
<feature type="compositionally biased region" description="Basic and acidic residues" evidence="2">
    <location>
        <begin position="121"/>
        <end position="145"/>
    </location>
</feature>
<sequence>MSEILHWDGWAVAADVVAGLLMLCGAFLTFAAGVGVARFPDLLGRMHAATKPQVLGLILLLCGVGLRVHSWTVVGMLVLVAVFQLLTAPVAAHMVGRAGFRTGKVRTELLALDELSPDQTTAEREAADASRAVEAEAVRTQRDGTDQGGSSTSDHADRADGADQADGAEDADVGGSGTVDER</sequence>